<comment type="caution">
    <text evidence="2">The sequence shown here is derived from an EMBL/GenBank/DDBJ whole genome shotgun (WGS) entry which is preliminary data.</text>
</comment>
<name>A0AA47MH39_MERPO</name>
<keyword evidence="3" id="KW-1185">Reference proteome</keyword>
<evidence type="ECO:0000313" key="3">
    <source>
        <dbReference type="Proteomes" id="UP001174136"/>
    </source>
</evidence>
<feature type="region of interest" description="Disordered" evidence="1">
    <location>
        <begin position="1"/>
        <end position="55"/>
    </location>
</feature>
<dbReference type="SUPFAM" id="SSF50630">
    <property type="entry name" value="Acid proteases"/>
    <property type="match status" value="1"/>
</dbReference>
<protein>
    <submittedName>
        <fullName evidence="2">Uncharacterized protein</fullName>
    </submittedName>
</protein>
<gene>
    <name evidence="2" type="ORF">N1851_023014</name>
</gene>
<feature type="compositionally biased region" description="Polar residues" evidence="1">
    <location>
        <begin position="141"/>
        <end position="150"/>
    </location>
</feature>
<organism evidence="2 3">
    <name type="scientific">Merluccius polli</name>
    <name type="common">Benguela hake</name>
    <name type="synonym">Merluccius cadenati</name>
    <dbReference type="NCBI Taxonomy" id="89951"/>
    <lineage>
        <taxon>Eukaryota</taxon>
        <taxon>Metazoa</taxon>
        <taxon>Chordata</taxon>
        <taxon>Craniata</taxon>
        <taxon>Vertebrata</taxon>
        <taxon>Euteleostomi</taxon>
        <taxon>Actinopterygii</taxon>
        <taxon>Neopterygii</taxon>
        <taxon>Teleostei</taxon>
        <taxon>Neoteleostei</taxon>
        <taxon>Acanthomorphata</taxon>
        <taxon>Zeiogadaria</taxon>
        <taxon>Gadariae</taxon>
        <taxon>Gadiformes</taxon>
        <taxon>Gadoidei</taxon>
        <taxon>Merlucciidae</taxon>
        <taxon>Merluccius</taxon>
    </lineage>
</organism>
<feature type="region of interest" description="Disordered" evidence="1">
    <location>
        <begin position="112"/>
        <end position="152"/>
    </location>
</feature>
<evidence type="ECO:0000313" key="2">
    <source>
        <dbReference type="EMBL" id="KAK0140050.1"/>
    </source>
</evidence>
<reference evidence="2" key="1">
    <citation type="journal article" date="2023" name="Front. Mar. Sci.">
        <title>A new Merluccius polli reference genome to investigate the effects of global change in West African waters.</title>
        <authorList>
            <person name="Mateo J.L."/>
            <person name="Blanco-Fernandez C."/>
            <person name="Garcia-Vazquez E."/>
            <person name="Machado-Schiaffino G."/>
        </authorList>
    </citation>
    <scope>NUCLEOTIDE SEQUENCE</scope>
    <source>
        <strain evidence="2">C29</strain>
        <tissue evidence="2">Fin</tissue>
    </source>
</reference>
<feature type="compositionally biased region" description="Basic and acidic residues" evidence="1">
    <location>
        <begin position="16"/>
        <end position="27"/>
    </location>
</feature>
<dbReference type="AlphaFoldDB" id="A0AA47MH39"/>
<sequence>MSSEVWAEVNPYDFQPPHRGETEHWDEGVDTVNNREMVKKGKKSQSKNAEPETGTSQLIEGLKAEMLEIKKMMLETVEATKTNQNERTATYNRPRLIGCRACQEAQLGGASVQRLSSEQRGPGKLERAAEQGPSVAHDCSVSPTKQSTVPPHTPLIATSKVNYLPPRRQERLLNLIGKSCLIHCQLDAVPVDALWDTGAQACVINEEWRKLNLTHHTVRPLDELLGSEQLIGVAANQTQIPFLGWVEVRFRLGRDSALQEPLLVPILVSSDPNVAEQPIIGYNVIEEVVGDVAMQNTKSETIHEVGKAFSVTFKTAQAMLKLIQTSDSDGDVGNVHTGKRRIKLAAEQVTMVTVKANAGAQF</sequence>
<dbReference type="InterPro" id="IPR021109">
    <property type="entry name" value="Peptidase_aspartic_dom_sf"/>
</dbReference>
<accession>A0AA47MH39</accession>
<dbReference type="EMBL" id="JAOPHQ010004272">
    <property type="protein sequence ID" value="KAK0140050.1"/>
    <property type="molecule type" value="Genomic_DNA"/>
</dbReference>
<evidence type="ECO:0000256" key="1">
    <source>
        <dbReference type="SAM" id="MobiDB-lite"/>
    </source>
</evidence>
<proteinExistence type="predicted"/>
<dbReference type="Proteomes" id="UP001174136">
    <property type="component" value="Unassembled WGS sequence"/>
</dbReference>